<dbReference type="Pfam" id="PF00005">
    <property type="entry name" value="ABC_tran"/>
    <property type="match status" value="1"/>
</dbReference>
<comment type="caution">
    <text evidence="7">The sequence shown here is derived from an EMBL/GenBank/DDBJ whole genome shotgun (WGS) entry which is preliminary data.</text>
</comment>
<comment type="similarity">
    <text evidence="1">Belongs to the ABC transporter superfamily.</text>
</comment>
<dbReference type="PANTHER" id="PTHR43776:SF7">
    <property type="entry name" value="D,D-DIPEPTIDE TRANSPORT ATP-BINDING PROTEIN DDPF-RELATED"/>
    <property type="match status" value="1"/>
</dbReference>
<evidence type="ECO:0000256" key="1">
    <source>
        <dbReference type="ARBA" id="ARBA00005417"/>
    </source>
</evidence>
<name>A0ABW2VAJ9_9BACL</name>
<proteinExistence type="inferred from homology"/>
<evidence type="ECO:0000313" key="7">
    <source>
        <dbReference type="EMBL" id="MFC7751318.1"/>
    </source>
</evidence>
<dbReference type="GO" id="GO:0005524">
    <property type="term" value="F:ATP binding"/>
    <property type="evidence" value="ECO:0007669"/>
    <property type="project" value="UniProtKB-KW"/>
</dbReference>
<keyword evidence="2" id="KW-0813">Transport</keyword>
<dbReference type="PANTHER" id="PTHR43776">
    <property type="entry name" value="TRANSPORT ATP-BINDING PROTEIN"/>
    <property type="match status" value="1"/>
</dbReference>
<sequence length="223" mass="24259">MRLEGNGLAYRHGRGPWLFRGASLSVGEGELVGLSGPSGCGKTTLARLLAGFERPLEGRVTIGGRPIPDRGYCPVQLVLQHPEQAVNPRWRIKRTLTEGWRPGPDMLDALGIQPGWLERWPSELSGGELQRICIARALGPDTRFLISDEMTTMLDAITQAQIWNAVLDIAGKRGLGVLVVSHDAGLLSRVCDRVVRWEELAAPSSSPQAQGGINRASLETERP</sequence>
<dbReference type="Proteomes" id="UP001596528">
    <property type="component" value="Unassembled WGS sequence"/>
</dbReference>
<dbReference type="EMBL" id="JBHTGQ010000041">
    <property type="protein sequence ID" value="MFC7751318.1"/>
    <property type="molecule type" value="Genomic_DNA"/>
</dbReference>
<evidence type="ECO:0000259" key="6">
    <source>
        <dbReference type="PROSITE" id="PS50893"/>
    </source>
</evidence>
<dbReference type="InterPro" id="IPR003593">
    <property type="entry name" value="AAA+_ATPase"/>
</dbReference>
<reference evidence="8" key="1">
    <citation type="journal article" date="2019" name="Int. J. Syst. Evol. Microbiol.">
        <title>The Global Catalogue of Microorganisms (GCM) 10K type strain sequencing project: providing services to taxonomists for standard genome sequencing and annotation.</title>
        <authorList>
            <consortium name="The Broad Institute Genomics Platform"/>
            <consortium name="The Broad Institute Genome Sequencing Center for Infectious Disease"/>
            <person name="Wu L."/>
            <person name="Ma J."/>
        </authorList>
    </citation>
    <scope>NUCLEOTIDE SEQUENCE [LARGE SCALE GENOMIC DNA]</scope>
    <source>
        <strain evidence="8">JCM 18657</strain>
    </source>
</reference>
<keyword evidence="4 7" id="KW-0067">ATP-binding</keyword>
<dbReference type="PROSITE" id="PS00211">
    <property type="entry name" value="ABC_TRANSPORTER_1"/>
    <property type="match status" value="1"/>
</dbReference>
<dbReference type="Gene3D" id="3.40.50.300">
    <property type="entry name" value="P-loop containing nucleotide triphosphate hydrolases"/>
    <property type="match status" value="1"/>
</dbReference>
<keyword evidence="8" id="KW-1185">Reference proteome</keyword>
<accession>A0ABW2VAJ9</accession>
<gene>
    <name evidence="7" type="ORF">ACFQWB_15470</name>
</gene>
<dbReference type="SUPFAM" id="SSF52540">
    <property type="entry name" value="P-loop containing nucleoside triphosphate hydrolases"/>
    <property type="match status" value="1"/>
</dbReference>
<organism evidence="7 8">
    <name type="scientific">Paenibacillus thermoaerophilus</name>
    <dbReference type="NCBI Taxonomy" id="1215385"/>
    <lineage>
        <taxon>Bacteria</taxon>
        <taxon>Bacillati</taxon>
        <taxon>Bacillota</taxon>
        <taxon>Bacilli</taxon>
        <taxon>Bacillales</taxon>
        <taxon>Paenibacillaceae</taxon>
        <taxon>Paenibacillus</taxon>
    </lineage>
</organism>
<dbReference type="InterPro" id="IPR017871">
    <property type="entry name" value="ABC_transporter-like_CS"/>
</dbReference>
<feature type="region of interest" description="Disordered" evidence="5">
    <location>
        <begin position="203"/>
        <end position="223"/>
    </location>
</feature>
<protein>
    <submittedName>
        <fullName evidence="7">ABC transporter ATP-binding protein</fullName>
    </submittedName>
</protein>
<evidence type="ECO:0000313" key="8">
    <source>
        <dbReference type="Proteomes" id="UP001596528"/>
    </source>
</evidence>
<evidence type="ECO:0000256" key="4">
    <source>
        <dbReference type="ARBA" id="ARBA00022840"/>
    </source>
</evidence>
<dbReference type="RefSeq" id="WP_138788571.1">
    <property type="nucleotide sequence ID" value="NZ_JBHTGQ010000041.1"/>
</dbReference>
<dbReference type="PROSITE" id="PS50893">
    <property type="entry name" value="ABC_TRANSPORTER_2"/>
    <property type="match status" value="1"/>
</dbReference>
<evidence type="ECO:0000256" key="5">
    <source>
        <dbReference type="SAM" id="MobiDB-lite"/>
    </source>
</evidence>
<evidence type="ECO:0000256" key="3">
    <source>
        <dbReference type="ARBA" id="ARBA00022741"/>
    </source>
</evidence>
<feature type="domain" description="ABC transporter" evidence="6">
    <location>
        <begin position="3"/>
        <end position="222"/>
    </location>
</feature>
<keyword evidence="3" id="KW-0547">Nucleotide-binding</keyword>
<evidence type="ECO:0000256" key="2">
    <source>
        <dbReference type="ARBA" id="ARBA00022448"/>
    </source>
</evidence>
<dbReference type="InterPro" id="IPR027417">
    <property type="entry name" value="P-loop_NTPase"/>
</dbReference>
<dbReference type="InterPro" id="IPR050319">
    <property type="entry name" value="ABC_transp_ATP-bind"/>
</dbReference>
<dbReference type="InterPro" id="IPR003439">
    <property type="entry name" value="ABC_transporter-like_ATP-bd"/>
</dbReference>
<dbReference type="SMART" id="SM00382">
    <property type="entry name" value="AAA"/>
    <property type="match status" value="1"/>
</dbReference>